<dbReference type="InterPro" id="IPR036097">
    <property type="entry name" value="HisK_dim/P_sf"/>
</dbReference>
<evidence type="ECO:0000256" key="7">
    <source>
        <dbReference type="ARBA" id="ARBA00022741"/>
    </source>
</evidence>
<evidence type="ECO:0000256" key="10">
    <source>
        <dbReference type="ARBA" id="ARBA00023012"/>
    </source>
</evidence>
<evidence type="ECO:0000256" key="4">
    <source>
        <dbReference type="ARBA" id="ARBA00022475"/>
    </source>
</evidence>
<evidence type="ECO:0000256" key="9">
    <source>
        <dbReference type="ARBA" id="ARBA00022840"/>
    </source>
</evidence>
<proteinExistence type="predicted"/>
<evidence type="ECO:0000313" key="17">
    <source>
        <dbReference type="Proteomes" id="UP001596989"/>
    </source>
</evidence>
<dbReference type="Pfam" id="PF00672">
    <property type="entry name" value="HAMP"/>
    <property type="match status" value="1"/>
</dbReference>
<keyword evidence="10" id="KW-0902">Two-component regulatory system</keyword>
<dbReference type="Gene3D" id="1.10.287.130">
    <property type="match status" value="1"/>
</dbReference>
<dbReference type="PROSITE" id="PS50109">
    <property type="entry name" value="HIS_KIN"/>
    <property type="match status" value="1"/>
</dbReference>
<evidence type="ECO:0000256" key="5">
    <source>
        <dbReference type="ARBA" id="ARBA00022553"/>
    </source>
</evidence>
<dbReference type="SUPFAM" id="SSF55874">
    <property type="entry name" value="ATPase domain of HSP90 chaperone/DNA topoisomerase II/histidine kinase"/>
    <property type="match status" value="1"/>
</dbReference>
<dbReference type="Pfam" id="PF02518">
    <property type="entry name" value="HATPase_c"/>
    <property type="match status" value="1"/>
</dbReference>
<dbReference type="Gene3D" id="3.30.565.10">
    <property type="entry name" value="Histidine kinase-like ATPase, C-terminal domain"/>
    <property type="match status" value="1"/>
</dbReference>
<evidence type="ECO:0000256" key="6">
    <source>
        <dbReference type="ARBA" id="ARBA00022679"/>
    </source>
</evidence>
<feature type="coiled-coil region" evidence="12">
    <location>
        <begin position="265"/>
        <end position="292"/>
    </location>
</feature>
<keyword evidence="12" id="KW-0175">Coiled coil</keyword>
<dbReference type="InterPro" id="IPR003594">
    <property type="entry name" value="HATPase_dom"/>
</dbReference>
<dbReference type="InterPro" id="IPR050351">
    <property type="entry name" value="BphY/WalK/GraS-like"/>
</dbReference>
<evidence type="ECO:0000256" key="3">
    <source>
        <dbReference type="ARBA" id="ARBA00012438"/>
    </source>
</evidence>
<keyword evidence="13" id="KW-0812">Transmembrane</keyword>
<keyword evidence="4" id="KW-1003">Cell membrane</keyword>
<gene>
    <name evidence="16" type="ORF">ACFQ2I_03150</name>
</gene>
<dbReference type="InterPro" id="IPR004358">
    <property type="entry name" value="Sig_transdc_His_kin-like_C"/>
</dbReference>
<dbReference type="InterPro" id="IPR005467">
    <property type="entry name" value="His_kinase_dom"/>
</dbReference>
<evidence type="ECO:0000256" key="11">
    <source>
        <dbReference type="ARBA" id="ARBA00023136"/>
    </source>
</evidence>
<keyword evidence="5" id="KW-0597">Phosphoprotein</keyword>
<dbReference type="InterPro" id="IPR003660">
    <property type="entry name" value="HAMP_dom"/>
</dbReference>
<dbReference type="SUPFAM" id="SSF47384">
    <property type="entry name" value="Homodimeric domain of signal transducing histidine kinase"/>
    <property type="match status" value="1"/>
</dbReference>
<keyword evidence="13" id="KW-1133">Transmembrane helix</keyword>
<evidence type="ECO:0000313" key="16">
    <source>
        <dbReference type="EMBL" id="MFD0958374.1"/>
    </source>
</evidence>
<dbReference type="SMART" id="SM00304">
    <property type="entry name" value="HAMP"/>
    <property type="match status" value="1"/>
</dbReference>
<dbReference type="Proteomes" id="UP001596989">
    <property type="component" value="Unassembled WGS sequence"/>
</dbReference>
<reference evidence="17" key="1">
    <citation type="journal article" date="2019" name="Int. J. Syst. Evol. Microbiol.">
        <title>The Global Catalogue of Microorganisms (GCM) 10K type strain sequencing project: providing services to taxonomists for standard genome sequencing and annotation.</title>
        <authorList>
            <consortium name="The Broad Institute Genomics Platform"/>
            <consortium name="The Broad Institute Genome Sequencing Center for Infectious Disease"/>
            <person name="Wu L."/>
            <person name="Ma J."/>
        </authorList>
    </citation>
    <scope>NUCLEOTIDE SEQUENCE [LARGE SCALE GENOMIC DNA]</scope>
    <source>
        <strain evidence="17">CCUG 59129</strain>
    </source>
</reference>
<evidence type="ECO:0000256" key="2">
    <source>
        <dbReference type="ARBA" id="ARBA00004651"/>
    </source>
</evidence>
<keyword evidence="7" id="KW-0547">Nucleotide-binding</keyword>
<comment type="catalytic activity">
    <reaction evidence="1">
        <text>ATP + protein L-histidine = ADP + protein N-phospho-L-histidine.</text>
        <dbReference type="EC" id="2.7.13.3"/>
    </reaction>
</comment>
<dbReference type="InterPro" id="IPR003661">
    <property type="entry name" value="HisK_dim/P_dom"/>
</dbReference>
<keyword evidence="17" id="KW-1185">Reference proteome</keyword>
<feature type="domain" description="HAMP" evidence="15">
    <location>
        <begin position="174"/>
        <end position="226"/>
    </location>
</feature>
<dbReference type="GO" id="GO:0016301">
    <property type="term" value="F:kinase activity"/>
    <property type="evidence" value="ECO:0007669"/>
    <property type="project" value="UniProtKB-KW"/>
</dbReference>
<evidence type="ECO:0000256" key="8">
    <source>
        <dbReference type="ARBA" id="ARBA00022777"/>
    </source>
</evidence>
<keyword evidence="11 13" id="KW-0472">Membrane</keyword>
<dbReference type="EC" id="2.7.13.3" evidence="3"/>
<dbReference type="Pfam" id="PF00512">
    <property type="entry name" value="HisKA"/>
    <property type="match status" value="1"/>
</dbReference>
<dbReference type="SMART" id="SM00388">
    <property type="entry name" value="HisKA"/>
    <property type="match status" value="1"/>
</dbReference>
<dbReference type="EMBL" id="JBHTJZ010000005">
    <property type="protein sequence ID" value="MFD0958374.1"/>
    <property type="molecule type" value="Genomic_DNA"/>
</dbReference>
<organism evidence="16 17">
    <name type="scientific">Paenibacillus chungangensis</name>
    <dbReference type="NCBI Taxonomy" id="696535"/>
    <lineage>
        <taxon>Bacteria</taxon>
        <taxon>Bacillati</taxon>
        <taxon>Bacillota</taxon>
        <taxon>Bacilli</taxon>
        <taxon>Bacillales</taxon>
        <taxon>Paenibacillaceae</taxon>
        <taxon>Paenibacillus</taxon>
    </lineage>
</organism>
<dbReference type="Gene3D" id="6.10.340.10">
    <property type="match status" value="1"/>
</dbReference>
<dbReference type="PANTHER" id="PTHR45453">
    <property type="entry name" value="PHOSPHATE REGULON SENSOR PROTEIN PHOR"/>
    <property type="match status" value="1"/>
</dbReference>
<evidence type="ECO:0000256" key="12">
    <source>
        <dbReference type="SAM" id="Coils"/>
    </source>
</evidence>
<keyword evidence="8 16" id="KW-0418">Kinase</keyword>
<feature type="domain" description="Histidine kinase" evidence="14">
    <location>
        <begin position="234"/>
        <end position="449"/>
    </location>
</feature>
<dbReference type="RefSeq" id="WP_377562957.1">
    <property type="nucleotide sequence ID" value="NZ_JBHTJZ010000005.1"/>
</dbReference>
<keyword evidence="9" id="KW-0067">ATP-binding</keyword>
<dbReference type="PRINTS" id="PR00344">
    <property type="entry name" value="BCTRLSENSOR"/>
</dbReference>
<dbReference type="PANTHER" id="PTHR45453:SF1">
    <property type="entry name" value="PHOSPHATE REGULON SENSOR PROTEIN PHOR"/>
    <property type="match status" value="1"/>
</dbReference>
<comment type="subcellular location">
    <subcellularLocation>
        <location evidence="2">Cell membrane</location>
        <topology evidence="2">Multi-pass membrane protein</topology>
    </subcellularLocation>
</comment>
<sequence>MLRFFRRMNVLLFMTFFLFSLVFILLLSTVYNFHWDSLFDTYQESLLDSSSYRLIDDMRAAGIGRGEPDEADQAWIKRRANLYGILIQYTSVEGDVLWLDTIGNFDSGYLEEVREYAYVISGETVGVLRTANLVSRNKLNPATIEYQEQLAFRSRIMYASIIIVSLLFSLWIAKALSKHLVQLTDQTNLIRMGRRDLVIPVRGPEEVRRLAVTLEEMVKELKKQEDWRQHLMEDLTHELRTPLTSMLTQLEAIQDGVYEADGTRMQEIYEELERLSRLINDLERLSEAESAKFSLHIRRTDMMRLARRVFENFQSLARSKDIKLTFESTHVPCFCEIDRDKFVQVISNLLFNAIKYNQPGGTVCLRVICHAEYTDIQCEDTGIGINDEDLPYVFNRLYRSDKSRSRFNSGVGLGLSIVKALVEAHNGEVYAVSELGRGSVFTVRIPNVFMSPGDEAERAVDAGH</sequence>
<protein>
    <recommendedName>
        <fullName evidence="3">histidine kinase</fullName>
        <ecNumber evidence="3">2.7.13.3</ecNumber>
    </recommendedName>
</protein>
<comment type="caution">
    <text evidence="16">The sequence shown here is derived from an EMBL/GenBank/DDBJ whole genome shotgun (WGS) entry which is preliminary data.</text>
</comment>
<evidence type="ECO:0000256" key="1">
    <source>
        <dbReference type="ARBA" id="ARBA00000085"/>
    </source>
</evidence>
<dbReference type="CDD" id="cd00082">
    <property type="entry name" value="HisKA"/>
    <property type="match status" value="1"/>
</dbReference>
<dbReference type="SMART" id="SM00387">
    <property type="entry name" value="HATPase_c"/>
    <property type="match status" value="1"/>
</dbReference>
<feature type="transmembrane region" description="Helical" evidence="13">
    <location>
        <begin position="156"/>
        <end position="173"/>
    </location>
</feature>
<dbReference type="PROSITE" id="PS50885">
    <property type="entry name" value="HAMP"/>
    <property type="match status" value="1"/>
</dbReference>
<name>A0ABW3HLH2_9BACL</name>
<evidence type="ECO:0000256" key="13">
    <source>
        <dbReference type="SAM" id="Phobius"/>
    </source>
</evidence>
<evidence type="ECO:0000259" key="15">
    <source>
        <dbReference type="PROSITE" id="PS50885"/>
    </source>
</evidence>
<keyword evidence="6" id="KW-0808">Transferase</keyword>
<accession>A0ABW3HLH2</accession>
<evidence type="ECO:0000259" key="14">
    <source>
        <dbReference type="PROSITE" id="PS50109"/>
    </source>
</evidence>
<dbReference type="InterPro" id="IPR036890">
    <property type="entry name" value="HATPase_C_sf"/>
</dbReference>